<protein>
    <recommendedName>
        <fullName evidence="2">Flp pilus assembly protein RcpC/CpaB domain-containing protein</fullName>
    </recommendedName>
</protein>
<dbReference type="EMBL" id="BATJ01000013">
    <property type="protein sequence ID" value="GAD68404.1"/>
    <property type="molecule type" value="Genomic_DNA"/>
</dbReference>
<evidence type="ECO:0000313" key="4">
    <source>
        <dbReference type="Proteomes" id="UP000016570"/>
    </source>
</evidence>
<dbReference type="InterPro" id="IPR017592">
    <property type="entry name" value="Pilus_assmbl_Flp-typ_CpaB"/>
</dbReference>
<dbReference type="AlphaFoldDB" id="U3BFC0"/>
<reference evidence="3 4" key="1">
    <citation type="submission" date="2013-09" db="EMBL/GenBank/DDBJ databases">
        <title>Whole genome shotgun sequence of Vibrio proteolyticus NBRC 13287.</title>
        <authorList>
            <person name="Isaki S."/>
            <person name="Hosoyama A."/>
            <person name="Numata M."/>
            <person name="Hashimoto M."/>
            <person name="Hosoyama Y."/>
            <person name="Tsuchikane K."/>
            <person name="Noguchi M."/>
            <person name="Hirakata S."/>
            <person name="Ichikawa N."/>
            <person name="Ohji S."/>
            <person name="Yamazoe A."/>
            <person name="Fujita N."/>
        </authorList>
    </citation>
    <scope>NUCLEOTIDE SEQUENCE [LARGE SCALE GENOMIC DNA]</scope>
    <source>
        <strain evidence="3 4">NBRC 13287</strain>
    </source>
</reference>
<name>U3BFC0_VIBPR</name>
<dbReference type="eggNOG" id="COG3745">
    <property type="taxonomic scope" value="Bacteria"/>
</dbReference>
<dbReference type="STRING" id="1219065.VPR01S_13_00680"/>
<gene>
    <name evidence="3" type="ORF">VPR01S_13_00680</name>
</gene>
<sequence length="317" mass="34851">MRIPHLTPDLLKVVAGLLFAAALILGWMGLNSQPVATTAVQVQPAEPEFIVWRFNRDLPEGELLERQYLDMTRISFHSKKNVEDLSVAIGQRLKKAVYAGTDLTVDMLSEPRAIIDELPEDYRAVAVKANEVMTVGGHIRAGDRVDLIYLLKPNKTTGPMPLARRLAEKVEVLAIGDQLTNSASTSREDNAKSVVLAIHESLAPLILLAESAGELRLAVVGHDDLPQPAKPAPTYPLLAKRLTFASAQYSPASAELAVRTKPPRQDYSVNLKNLTREEPQPEPVKPNQKTTPQKPVQRASYIEVIQGSERAWVKAGK</sequence>
<organism evidence="3 4">
    <name type="scientific">Vibrio proteolyticus NBRC 13287</name>
    <dbReference type="NCBI Taxonomy" id="1219065"/>
    <lineage>
        <taxon>Bacteria</taxon>
        <taxon>Pseudomonadati</taxon>
        <taxon>Pseudomonadota</taxon>
        <taxon>Gammaproteobacteria</taxon>
        <taxon>Vibrionales</taxon>
        <taxon>Vibrionaceae</taxon>
        <taxon>Vibrio</taxon>
    </lineage>
</organism>
<proteinExistence type="predicted"/>
<accession>U3BFC0</accession>
<dbReference type="Proteomes" id="UP000016570">
    <property type="component" value="Unassembled WGS sequence"/>
</dbReference>
<dbReference type="InterPro" id="IPR031571">
    <property type="entry name" value="RcpC_dom"/>
</dbReference>
<feature type="region of interest" description="Disordered" evidence="1">
    <location>
        <begin position="274"/>
        <end position="299"/>
    </location>
</feature>
<dbReference type="NCBIfam" id="TIGR03177">
    <property type="entry name" value="pilus_cpaB"/>
    <property type="match status" value="1"/>
</dbReference>
<evidence type="ECO:0000313" key="3">
    <source>
        <dbReference type="EMBL" id="GAD68404.1"/>
    </source>
</evidence>
<feature type="domain" description="Flp pilus assembly protein RcpC/CpaB" evidence="2">
    <location>
        <begin position="117"/>
        <end position="219"/>
    </location>
</feature>
<dbReference type="Pfam" id="PF16976">
    <property type="entry name" value="RcpC"/>
    <property type="match status" value="1"/>
</dbReference>
<dbReference type="RefSeq" id="WP_021706375.1">
    <property type="nucleotide sequence ID" value="NZ_BATJ01000013.1"/>
</dbReference>
<comment type="caution">
    <text evidence="3">The sequence shown here is derived from an EMBL/GenBank/DDBJ whole genome shotgun (WGS) entry which is preliminary data.</text>
</comment>
<keyword evidence="4" id="KW-1185">Reference proteome</keyword>
<evidence type="ECO:0000259" key="2">
    <source>
        <dbReference type="Pfam" id="PF16976"/>
    </source>
</evidence>
<evidence type="ECO:0000256" key="1">
    <source>
        <dbReference type="SAM" id="MobiDB-lite"/>
    </source>
</evidence>